<dbReference type="EMBL" id="STGW01000004">
    <property type="protein sequence ID" value="THV14682.1"/>
    <property type="molecule type" value="Genomic_DNA"/>
</dbReference>
<keyword evidence="5" id="KW-0966">Cell projection</keyword>
<keyword evidence="5" id="KW-0282">Flagellum</keyword>
<dbReference type="SUPFAM" id="SSF141457">
    <property type="entry name" value="BH3618-like"/>
    <property type="match status" value="1"/>
</dbReference>
<comment type="caution">
    <text evidence="5">The sequence shown here is derived from an EMBL/GenBank/DDBJ whole genome shotgun (WGS) entry which is preliminary data.</text>
</comment>
<comment type="similarity">
    <text evidence="4">Belongs to the FliW family.</text>
</comment>
<dbReference type="Gene3D" id="2.30.290.10">
    <property type="entry name" value="BH3618-like"/>
    <property type="match status" value="1"/>
</dbReference>
<accession>A0A4S8NFH4</accession>
<dbReference type="Pfam" id="PF02623">
    <property type="entry name" value="FliW"/>
    <property type="match status" value="1"/>
</dbReference>
<dbReference type="InterPro" id="IPR003775">
    <property type="entry name" value="Flagellar_assembly_factor_FliW"/>
</dbReference>
<evidence type="ECO:0000256" key="3">
    <source>
        <dbReference type="ARBA" id="ARBA00022845"/>
    </source>
</evidence>
<keyword evidence="3 4" id="KW-0810">Translation regulation</keyword>
<evidence type="ECO:0000256" key="1">
    <source>
        <dbReference type="ARBA" id="ARBA00022490"/>
    </source>
</evidence>
<keyword evidence="2 4" id="KW-1005">Bacterial flagellum biogenesis</keyword>
<dbReference type="AlphaFoldDB" id="A0A4S8NFH4"/>
<dbReference type="HAMAP" id="MF_01185">
    <property type="entry name" value="FliW"/>
    <property type="match status" value="1"/>
</dbReference>
<keyword evidence="6" id="KW-1185">Reference proteome</keyword>
<dbReference type="OrthoDB" id="3268119at2"/>
<sequence>MIAVMDVTDAGAGAEGIPVIELVHPMPGFPDDARFALVRLDEEGMLHGFRSLDHDDLQFIVVPPSAFYPDYAPEIADDVVADLGIDRVEDVMVLLVVRAGADLADTTVNLRAPLLVNTATRRASQVILDDQDLPLAAPLVA</sequence>
<keyword evidence="1 4" id="KW-0963">Cytoplasm</keyword>
<gene>
    <name evidence="4" type="primary">fliW</name>
    <name evidence="5" type="ORF">E9934_08485</name>
</gene>
<dbReference type="GO" id="GO:0006417">
    <property type="term" value="P:regulation of translation"/>
    <property type="evidence" value="ECO:0007669"/>
    <property type="project" value="UniProtKB-KW"/>
</dbReference>
<evidence type="ECO:0000313" key="6">
    <source>
        <dbReference type="Proteomes" id="UP000307087"/>
    </source>
</evidence>
<evidence type="ECO:0000256" key="2">
    <source>
        <dbReference type="ARBA" id="ARBA00022795"/>
    </source>
</evidence>
<reference evidence="5 6" key="1">
    <citation type="journal article" date="2009" name="Int. J. Syst. Evol. Microbiol.">
        <title>Nocardioides caeni sp. nov., isolated from wastewater.</title>
        <authorList>
            <person name="Yoon J.H."/>
            <person name="Kang S.J."/>
            <person name="Park S."/>
            <person name="Kim W."/>
            <person name="Oh T.K."/>
        </authorList>
    </citation>
    <scope>NUCLEOTIDE SEQUENCE [LARGE SCALE GENOMIC DNA]</scope>
    <source>
        <strain evidence="5 6">DSM 23134</strain>
    </source>
</reference>
<proteinExistence type="inferred from homology"/>
<evidence type="ECO:0000313" key="5">
    <source>
        <dbReference type="EMBL" id="THV14682.1"/>
    </source>
</evidence>
<dbReference type="Proteomes" id="UP000307087">
    <property type="component" value="Unassembled WGS sequence"/>
</dbReference>
<organism evidence="5 6">
    <name type="scientific">Nocardioides caeni</name>
    <dbReference type="NCBI Taxonomy" id="574700"/>
    <lineage>
        <taxon>Bacteria</taxon>
        <taxon>Bacillati</taxon>
        <taxon>Actinomycetota</taxon>
        <taxon>Actinomycetes</taxon>
        <taxon>Propionibacteriales</taxon>
        <taxon>Nocardioidaceae</taxon>
        <taxon>Nocardioides</taxon>
    </lineage>
</organism>
<comment type="function">
    <text evidence="4">Acts as an anti-CsrA protein, binds CsrA and prevents it from repressing translation of its target genes, one of which is flagellin. Binds to flagellin and participates in the assembly of the flagellum.</text>
</comment>
<protein>
    <recommendedName>
        <fullName evidence="4">Flagellar assembly factor FliW</fullName>
    </recommendedName>
</protein>
<dbReference type="PANTHER" id="PTHR39190:SF1">
    <property type="entry name" value="FLAGELLAR ASSEMBLY FACTOR FLIW"/>
    <property type="match status" value="1"/>
</dbReference>
<dbReference type="PANTHER" id="PTHR39190">
    <property type="entry name" value="FLAGELLAR ASSEMBLY FACTOR FLIW"/>
    <property type="match status" value="1"/>
</dbReference>
<comment type="subcellular location">
    <subcellularLocation>
        <location evidence="4">Cytoplasm</location>
    </subcellularLocation>
</comment>
<dbReference type="GO" id="GO:0005737">
    <property type="term" value="C:cytoplasm"/>
    <property type="evidence" value="ECO:0007669"/>
    <property type="project" value="UniProtKB-SubCell"/>
</dbReference>
<name>A0A4S8NFH4_9ACTN</name>
<dbReference type="GO" id="GO:0044780">
    <property type="term" value="P:bacterial-type flagellum assembly"/>
    <property type="evidence" value="ECO:0007669"/>
    <property type="project" value="UniProtKB-UniRule"/>
</dbReference>
<keyword evidence="4" id="KW-0143">Chaperone</keyword>
<dbReference type="InterPro" id="IPR024046">
    <property type="entry name" value="Flagellar_assmbl_FliW_dom_sf"/>
</dbReference>
<comment type="subunit">
    <text evidence="4">Interacts with translational regulator CsrA and flagellin(s).</text>
</comment>
<evidence type="ECO:0000256" key="4">
    <source>
        <dbReference type="HAMAP-Rule" id="MF_01185"/>
    </source>
</evidence>
<keyword evidence="5" id="KW-0969">Cilium</keyword>